<dbReference type="EMBL" id="DSXR01000074">
    <property type="protein sequence ID" value="HGS87376.1"/>
    <property type="molecule type" value="Genomic_DNA"/>
</dbReference>
<proteinExistence type="predicted"/>
<gene>
    <name evidence="1" type="ORF">ENT17_07125</name>
</gene>
<organism evidence="1">
    <name type="scientific">Bellilinea caldifistulae</name>
    <dbReference type="NCBI Taxonomy" id="360411"/>
    <lineage>
        <taxon>Bacteria</taxon>
        <taxon>Bacillati</taxon>
        <taxon>Chloroflexota</taxon>
        <taxon>Anaerolineae</taxon>
        <taxon>Anaerolineales</taxon>
        <taxon>Anaerolineaceae</taxon>
        <taxon>Bellilinea</taxon>
    </lineage>
</organism>
<dbReference type="AlphaFoldDB" id="A0A7C4KZE6"/>
<name>A0A7C4KZE6_9CHLR</name>
<dbReference type="PROSITE" id="PS51257">
    <property type="entry name" value="PROKAR_LIPOPROTEIN"/>
    <property type="match status" value="1"/>
</dbReference>
<accession>A0A7C4KZE6</accession>
<evidence type="ECO:0008006" key="2">
    <source>
        <dbReference type="Google" id="ProtNLM"/>
    </source>
</evidence>
<protein>
    <recommendedName>
        <fullName evidence="2">DUF2993 domain-containing protein</fullName>
    </recommendedName>
</protein>
<comment type="caution">
    <text evidence="1">The sequence shown here is derived from an EMBL/GenBank/DDBJ whole genome shotgun (WGS) entry which is preliminary data.</text>
</comment>
<reference evidence="1" key="1">
    <citation type="journal article" date="2020" name="mSystems">
        <title>Genome- and Community-Level Interaction Insights into Carbon Utilization and Element Cycling Functions of Hydrothermarchaeota in Hydrothermal Sediment.</title>
        <authorList>
            <person name="Zhou Z."/>
            <person name="Liu Y."/>
            <person name="Xu W."/>
            <person name="Pan J."/>
            <person name="Luo Z.H."/>
            <person name="Li M."/>
        </authorList>
    </citation>
    <scope>NUCLEOTIDE SEQUENCE [LARGE SCALE GENOMIC DNA]</scope>
    <source>
        <strain evidence="1">SpSt-556</strain>
    </source>
</reference>
<sequence length="168" mass="18126">MNRKSWMILLGGVIFMLVSLACNLSLQDGKLSIPITLKEESIKQIIGAAQSAAASQGEKLPLIEVDDIEFIEPDKIIAKGQYQTLGGTRINGQVELKFSVVDEQPKVEVTAINIPGVDLASDAIKKVNDALSQIIKDQVRESGEGAVIKSMTVEADALKIVVEVAVRR</sequence>
<evidence type="ECO:0000313" key="1">
    <source>
        <dbReference type="EMBL" id="HGS87376.1"/>
    </source>
</evidence>